<gene>
    <name evidence="2" type="ORF">IV56_GL001995</name>
</gene>
<dbReference type="Gene3D" id="3.60.21.10">
    <property type="match status" value="1"/>
</dbReference>
<sequence length="276" mass="32000">MVKIGISVDNHFDVNHEDGFERLKQQAEYLVSQGYQYYLNAGDTYNDFTKSLAYFRALQAEVGDAVTVRFIAGNHDLVNGISYDEAQSDLDPLYFHEKTLAIPNTDAVLIGNNGWYDYSLAQLGQAKTDAEYAQWKRAFWIDRGIDQPLSDRERMQRVLRTTEEALIATDGKQRIYVTHFVPDRSFQVFAGDRPYWQMATALMGSQALGDLLGQYRVDHVAFGHLHFRDQPRLLHHGMYYHQPLGYGNKRLFEWHSHDWLTEWRDTLVTIDVPTKK</sequence>
<keyword evidence="2" id="KW-0378">Hydrolase</keyword>
<dbReference type="AlphaFoldDB" id="A0A0R2MT29"/>
<dbReference type="PATRIC" id="fig|1293598.4.peg.2081"/>
<dbReference type="RefSeq" id="WP_056993146.1">
    <property type="nucleotide sequence ID" value="NZ_JQCE01000057.1"/>
</dbReference>
<evidence type="ECO:0000313" key="3">
    <source>
        <dbReference type="Proteomes" id="UP000050969"/>
    </source>
</evidence>
<dbReference type="STRING" id="1293598.IV56_GL001995"/>
<dbReference type="Proteomes" id="UP000050969">
    <property type="component" value="Unassembled WGS sequence"/>
</dbReference>
<dbReference type="GO" id="GO:0016787">
    <property type="term" value="F:hydrolase activity"/>
    <property type="evidence" value="ECO:0007669"/>
    <property type="project" value="UniProtKB-KW"/>
</dbReference>
<comment type="caution">
    <text evidence="2">The sequence shown here is derived from an EMBL/GenBank/DDBJ whole genome shotgun (WGS) entry which is preliminary data.</text>
</comment>
<dbReference type="CDD" id="cd00838">
    <property type="entry name" value="MPP_superfamily"/>
    <property type="match status" value="1"/>
</dbReference>
<dbReference type="SUPFAM" id="SSF56300">
    <property type="entry name" value="Metallo-dependent phosphatases"/>
    <property type="match status" value="1"/>
</dbReference>
<protein>
    <submittedName>
        <fullName evidence="2">Phosphohydrolase</fullName>
    </submittedName>
</protein>
<organism evidence="2 3">
    <name type="scientific">Lacticaseibacillus saniviri JCM 17471 = DSM 24301</name>
    <dbReference type="NCBI Taxonomy" id="1293598"/>
    <lineage>
        <taxon>Bacteria</taxon>
        <taxon>Bacillati</taxon>
        <taxon>Bacillota</taxon>
        <taxon>Bacilli</taxon>
        <taxon>Lactobacillales</taxon>
        <taxon>Lactobacillaceae</taxon>
        <taxon>Lacticaseibacillus</taxon>
    </lineage>
</organism>
<dbReference type="NCBIfam" id="TIGR03729">
    <property type="entry name" value="acc_ester"/>
    <property type="match status" value="1"/>
</dbReference>
<keyword evidence="3" id="KW-1185">Reference proteome</keyword>
<dbReference type="EMBL" id="JQCE01000057">
    <property type="protein sequence ID" value="KRO15996.1"/>
    <property type="molecule type" value="Genomic_DNA"/>
</dbReference>
<name>A0A0R2MT29_9LACO</name>
<dbReference type="InterPro" id="IPR004843">
    <property type="entry name" value="Calcineurin-like_PHP"/>
</dbReference>
<reference evidence="2 3" key="1">
    <citation type="journal article" date="2015" name="Genome Announc.">
        <title>Expanding the biotechnology potential of lactobacilli through comparative genomics of 213 strains and associated genera.</title>
        <authorList>
            <person name="Sun Z."/>
            <person name="Harris H.M."/>
            <person name="McCann A."/>
            <person name="Guo C."/>
            <person name="Argimon S."/>
            <person name="Zhang W."/>
            <person name="Yang X."/>
            <person name="Jeffery I.B."/>
            <person name="Cooney J.C."/>
            <person name="Kagawa T.F."/>
            <person name="Liu W."/>
            <person name="Song Y."/>
            <person name="Salvetti E."/>
            <person name="Wrobel A."/>
            <person name="Rasinkangas P."/>
            <person name="Parkhill J."/>
            <person name="Rea M.C."/>
            <person name="O'Sullivan O."/>
            <person name="Ritari J."/>
            <person name="Douillard F.P."/>
            <person name="Paul Ross R."/>
            <person name="Yang R."/>
            <person name="Briner A.E."/>
            <person name="Felis G.E."/>
            <person name="de Vos W.M."/>
            <person name="Barrangou R."/>
            <person name="Klaenhammer T.R."/>
            <person name="Caufield P.W."/>
            <person name="Cui Y."/>
            <person name="Zhang H."/>
            <person name="O'Toole P.W."/>
        </authorList>
    </citation>
    <scope>NUCLEOTIDE SEQUENCE [LARGE SCALE GENOMIC DNA]</scope>
    <source>
        <strain evidence="2 3">DSM 24301</strain>
    </source>
</reference>
<evidence type="ECO:0000313" key="2">
    <source>
        <dbReference type="EMBL" id="KRO15996.1"/>
    </source>
</evidence>
<dbReference type="InterPro" id="IPR029052">
    <property type="entry name" value="Metallo-depent_PP-like"/>
</dbReference>
<accession>A0A0R2MT29</accession>
<dbReference type="InterPro" id="IPR022302">
    <property type="entry name" value="Phosphoesterase_putative"/>
</dbReference>
<proteinExistence type="predicted"/>
<dbReference type="Pfam" id="PF00149">
    <property type="entry name" value="Metallophos"/>
    <property type="match status" value="1"/>
</dbReference>
<feature type="domain" description="Calcineurin-like phosphoesterase" evidence="1">
    <location>
        <begin position="9"/>
        <end position="226"/>
    </location>
</feature>
<evidence type="ECO:0000259" key="1">
    <source>
        <dbReference type="Pfam" id="PF00149"/>
    </source>
</evidence>